<comment type="caution">
    <text evidence="14">The sequence shown here is derived from an EMBL/GenBank/DDBJ whole genome shotgun (WGS) entry which is preliminary data.</text>
</comment>
<evidence type="ECO:0000256" key="4">
    <source>
        <dbReference type="ARBA" id="ARBA00020130"/>
    </source>
</evidence>
<dbReference type="InterPro" id="IPR028871">
    <property type="entry name" value="BlueCu_1_BS"/>
</dbReference>
<comment type="subcellular location">
    <subcellularLocation>
        <location evidence="2 11">Cellular thylakoid membrane</location>
        <topology evidence="2 11">Peripheral membrane protein</topology>
        <orientation evidence="2 11">Lumenal side</orientation>
    </subcellularLocation>
</comment>
<reference evidence="14" key="2">
    <citation type="journal article" date="2022" name="Microbiol. Resour. Announc.">
        <title>Metagenome Sequencing to Explore Phylogenomics of Terrestrial Cyanobacteria.</title>
        <authorList>
            <person name="Ward R.D."/>
            <person name="Stajich J.E."/>
            <person name="Johansen J.R."/>
            <person name="Huntemann M."/>
            <person name="Clum A."/>
            <person name="Foster B."/>
            <person name="Foster B."/>
            <person name="Roux S."/>
            <person name="Palaniappan K."/>
            <person name="Varghese N."/>
            <person name="Mukherjee S."/>
            <person name="Reddy T.B.K."/>
            <person name="Daum C."/>
            <person name="Copeland A."/>
            <person name="Chen I.A."/>
            <person name="Ivanova N.N."/>
            <person name="Kyrpides N.C."/>
            <person name="Shapiro N."/>
            <person name="Eloe-Fadrosh E.A."/>
            <person name="Pietrasiak N."/>
        </authorList>
    </citation>
    <scope>NUCLEOTIDE SEQUENCE</scope>
    <source>
        <strain evidence="14">CPER-KK1</strain>
    </source>
</reference>
<evidence type="ECO:0000256" key="11">
    <source>
        <dbReference type="HAMAP-Rule" id="MF_00566"/>
    </source>
</evidence>
<dbReference type="PROSITE" id="PS00196">
    <property type="entry name" value="COPPER_BLUE"/>
    <property type="match status" value="1"/>
</dbReference>
<dbReference type="NCBIfam" id="TIGR02656">
    <property type="entry name" value="cyanin_plasto"/>
    <property type="match status" value="1"/>
</dbReference>
<dbReference type="InterPro" id="IPR001235">
    <property type="entry name" value="Copper_blue_Plastocyanin"/>
</dbReference>
<dbReference type="Gene3D" id="2.60.40.420">
    <property type="entry name" value="Cupredoxins - blue copper proteins"/>
    <property type="match status" value="1"/>
</dbReference>
<dbReference type="PANTHER" id="PTHR34192:SF10">
    <property type="entry name" value="PLASTOCYANIN MAJOR ISOFORM, CHLOROPLASTIC-RELATED"/>
    <property type="match status" value="1"/>
</dbReference>
<dbReference type="InterPro" id="IPR008972">
    <property type="entry name" value="Cupredoxin"/>
</dbReference>
<feature type="binding site" evidence="11 12">
    <location>
        <position position="131"/>
    </location>
    <ligand>
        <name>Cu cation</name>
        <dbReference type="ChEBI" id="CHEBI:23378"/>
    </ligand>
</feature>
<evidence type="ECO:0000256" key="6">
    <source>
        <dbReference type="ARBA" id="ARBA00022723"/>
    </source>
</evidence>
<dbReference type="InterPro" id="IPR000923">
    <property type="entry name" value="BlueCu_1"/>
</dbReference>
<dbReference type="PRINTS" id="PR00156">
    <property type="entry name" value="COPPERBLUE"/>
</dbReference>
<feature type="binding site" evidence="11 12">
    <location>
        <position position="123"/>
    </location>
    <ligand>
        <name>Cu cation</name>
        <dbReference type="ChEBI" id="CHEBI:23378"/>
    </ligand>
</feature>
<evidence type="ECO:0000259" key="13">
    <source>
        <dbReference type="Pfam" id="PF00127"/>
    </source>
</evidence>
<feature type="signal peptide" evidence="11">
    <location>
        <begin position="1"/>
        <end position="34"/>
    </location>
</feature>
<feature type="domain" description="Blue (type 1) copper" evidence="13">
    <location>
        <begin position="38"/>
        <end position="138"/>
    </location>
</feature>
<dbReference type="InterPro" id="IPR002387">
    <property type="entry name" value="Plastocyanin"/>
</dbReference>
<keyword evidence="5 11" id="KW-0813">Transport</keyword>
<evidence type="ECO:0000256" key="2">
    <source>
        <dbReference type="ARBA" id="ARBA00004526"/>
    </source>
</evidence>
<dbReference type="AlphaFoldDB" id="A0A951UBK1"/>
<dbReference type="PRINTS" id="PR00157">
    <property type="entry name" value="PLASTOCYANIN"/>
</dbReference>
<dbReference type="GO" id="GO:0005507">
    <property type="term" value="F:copper ion binding"/>
    <property type="evidence" value="ECO:0007669"/>
    <property type="project" value="UniProtKB-UniRule"/>
</dbReference>
<dbReference type="GO" id="GO:0031676">
    <property type="term" value="C:plasma membrane-derived thylakoid membrane"/>
    <property type="evidence" value="ECO:0007669"/>
    <property type="project" value="UniProtKB-SubCell"/>
</dbReference>
<accession>A0A951UBK1</accession>
<feature type="chain" id="PRO_5038180126" description="Plastocyanin" evidence="11">
    <location>
        <begin position="35"/>
        <end position="139"/>
    </location>
</feature>
<keyword evidence="7 11" id="KW-0249">Electron transport</keyword>
<evidence type="ECO:0000256" key="12">
    <source>
        <dbReference type="PIRSR" id="PIRSR602387-1"/>
    </source>
</evidence>
<evidence type="ECO:0000256" key="1">
    <source>
        <dbReference type="ARBA" id="ARBA00002820"/>
    </source>
</evidence>
<sequence precursor="true">MKFKAAIPRRLGLLLSAILLVVASFALSATPAAAETYTVKMGTDKGLLQFEPATLTVKPGDTVKWQMNKVPPHNAVFDDTKVPGGDKALAKKLSHEKLTFSPGESFETTFPADATPGEYPYYCQPHRGAGMAGKIVVEG</sequence>
<dbReference type="Pfam" id="PF00127">
    <property type="entry name" value="Copper-bind"/>
    <property type="match status" value="1"/>
</dbReference>
<keyword evidence="9 11" id="KW-0793">Thylakoid</keyword>
<protein>
    <recommendedName>
        <fullName evidence="4 11">Plastocyanin</fullName>
    </recommendedName>
</protein>
<comment type="function">
    <text evidence="1 11">Participates in electron transfer between P700 and the cytochrome b6-f complex in photosystem I.</text>
</comment>
<dbReference type="CDD" id="cd04219">
    <property type="entry name" value="Plastocyanin"/>
    <property type="match status" value="1"/>
</dbReference>
<dbReference type="InterPro" id="IPR023511">
    <property type="entry name" value="Plastocyanin_cyanobac"/>
</dbReference>
<proteinExistence type="inferred from homology"/>
<dbReference type="Proteomes" id="UP000753908">
    <property type="component" value="Unassembled WGS sequence"/>
</dbReference>
<evidence type="ECO:0000256" key="7">
    <source>
        <dbReference type="ARBA" id="ARBA00022982"/>
    </source>
</evidence>
<reference evidence="14" key="1">
    <citation type="submission" date="2021-05" db="EMBL/GenBank/DDBJ databases">
        <authorList>
            <person name="Pietrasiak N."/>
            <person name="Ward R."/>
            <person name="Stajich J.E."/>
            <person name="Kurbessoian T."/>
        </authorList>
    </citation>
    <scope>NUCLEOTIDE SEQUENCE</scope>
    <source>
        <strain evidence="14">CPER-KK1</strain>
    </source>
</reference>
<evidence type="ECO:0000313" key="14">
    <source>
        <dbReference type="EMBL" id="MBW4545746.1"/>
    </source>
</evidence>
<comment type="similarity">
    <text evidence="3 11">Belongs to the plastocyanin family.</text>
</comment>
<organism evidence="14 15">
    <name type="scientific">Symplocastrum torsivum CPER-KK1</name>
    <dbReference type="NCBI Taxonomy" id="450513"/>
    <lineage>
        <taxon>Bacteria</taxon>
        <taxon>Bacillati</taxon>
        <taxon>Cyanobacteriota</taxon>
        <taxon>Cyanophyceae</taxon>
        <taxon>Oscillatoriophycideae</taxon>
        <taxon>Oscillatoriales</taxon>
        <taxon>Microcoleaceae</taxon>
        <taxon>Symplocastrum</taxon>
    </lineage>
</organism>
<evidence type="ECO:0000256" key="10">
    <source>
        <dbReference type="ARBA" id="ARBA00023136"/>
    </source>
</evidence>
<name>A0A951UBK1_9CYAN</name>
<dbReference type="GO" id="GO:0009055">
    <property type="term" value="F:electron transfer activity"/>
    <property type="evidence" value="ECO:0007669"/>
    <property type="project" value="UniProtKB-UniRule"/>
</dbReference>
<evidence type="ECO:0000256" key="3">
    <source>
        <dbReference type="ARBA" id="ARBA00005338"/>
    </source>
</evidence>
<keyword evidence="6 11" id="KW-0479">Metal-binding</keyword>
<feature type="binding site" evidence="11 12">
    <location>
        <position position="73"/>
    </location>
    <ligand>
        <name>Cu cation</name>
        <dbReference type="ChEBI" id="CHEBI:23378"/>
    </ligand>
</feature>
<dbReference type="SUPFAM" id="SSF49503">
    <property type="entry name" value="Cupredoxins"/>
    <property type="match status" value="1"/>
</dbReference>
<comment type="cofactor">
    <cofactor evidence="12">
        <name>Cu(2+)</name>
        <dbReference type="ChEBI" id="CHEBI:29036"/>
    </cofactor>
    <text evidence="12">The crystal structure with reduced Cu(1+) has also been determined.</text>
</comment>
<feature type="binding site" evidence="11 12">
    <location>
        <position position="126"/>
    </location>
    <ligand>
        <name>Cu cation</name>
        <dbReference type="ChEBI" id="CHEBI:23378"/>
    </ligand>
</feature>
<keyword evidence="8 11" id="KW-0186">Copper</keyword>
<evidence type="ECO:0000256" key="5">
    <source>
        <dbReference type="ARBA" id="ARBA00022448"/>
    </source>
</evidence>
<keyword evidence="11" id="KW-0732">Signal</keyword>
<gene>
    <name evidence="11 14" type="primary">petE</name>
    <name evidence="14" type="ORF">KME25_15040</name>
</gene>
<dbReference type="EMBL" id="JAHHIF010000017">
    <property type="protein sequence ID" value="MBW4545746.1"/>
    <property type="molecule type" value="Genomic_DNA"/>
</dbReference>
<evidence type="ECO:0000313" key="15">
    <source>
        <dbReference type="Proteomes" id="UP000753908"/>
    </source>
</evidence>
<dbReference type="HAMAP" id="MF_00566">
    <property type="entry name" value="Cytb6_f_plastocyanin"/>
    <property type="match status" value="1"/>
</dbReference>
<evidence type="ECO:0000256" key="8">
    <source>
        <dbReference type="ARBA" id="ARBA00023008"/>
    </source>
</evidence>
<dbReference type="PANTHER" id="PTHR34192">
    <property type="entry name" value="PLASTOCYANIN MAJOR ISOFORM, CHLOROPLASTIC-RELATED"/>
    <property type="match status" value="1"/>
</dbReference>
<evidence type="ECO:0000256" key="9">
    <source>
        <dbReference type="ARBA" id="ARBA00023078"/>
    </source>
</evidence>
<keyword evidence="10 11" id="KW-0472">Membrane</keyword>